<dbReference type="CDD" id="cd00609">
    <property type="entry name" value="AAT_like"/>
    <property type="match status" value="1"/>
</dbReference>
<dbReference type="InterPro" id="IPR004839">
    <property type="entry name" value="Aminotransferase_I/II_large"/>
</dbReference>
<keyword evidence="5" id="KW-0808">Transferase</keyword>
<feature type="chain" id="PRO_5008086083" evidence="3">
    <location>
        <begin position="30"/>
        <end position="444"/>
    </location>
</feature>
<dbReference type="EMBL" id="LHPM01000003">
    <property type="protein sequence ID" value="OAL68673.1"/>
    <property type="molecule type" value="Genomic_DNA"/>
</dbReference>
<gene>
    <name evidence="5" type="ORF">A7C99_0044</name>
</gene>
<dbReference type="SUPFAM" id="SSF53383">
    <property type="entry name" value="PLP-dependent transferases"/>
    <property type="match status" value="1"/>
</dbReference>
<evidence type="ECO:0000313" key="5">
    <source>
        <dbReference type="EMBL" id="OAL68673.1"/>
    </source>
</evidence>
<protein>
    <submittedName>
        <fullName evidence="5">Aminotransferase</fullName>
    </submittedName>
</protein>
<reference evidence="5 6" key="1">
    <citation type="submission" date="2016-05" db="EMBL/GenBank/DDBJ databases">
        <title>Genome sequencing of Trichophyton rubrum CMCC(F)T1i isolated from hair.</title>
        <authorList>
            <person name="Zhan P."/>
            <person name="Tao Y."/>
            <person name="Liu W."/>
        </authorList>
    </citation>
    <scope>NUCLEOTIDE SEQUENCE [LARGE SCALE GENOMIC DNA]</scope>
    <source>
        <strain evidence="6">CMCC(F)T1i</strain>
    </source>
</reference>
<sequence length="444" mass="48996">MTGKSWEALKHPLLSFLLVGFFMQESADAGNDIPTDKVDKSTGESTSLVNMVLIQPFAVEQWMDEYETRARYNIAETCSSPISLDGLCAFAGDTKPADLFNASQKLGYGVIRGSEELRSNIARVHGGGGDVAPTSDNVLITPGAISANFLLLYTLVHAGDHVVCHYPTYQQLYSVPESLGAEVTLWKTSVEKDWELNVDELKDLIKQNTKLIILNNPQNPTGKTIPTKDLQQIINIVRERNIYVFCDEVYRPLFHSLETSQQPASAFSLGYDKVIVTGSASKAYALAGIRVGWIIASKDIIEQCLHARDYTTISVSQLDDRVASFALGKKCVSKLLARNTTIARHNLNILTAFVEEFSSVCDWCKPLAGTTAFVRFSKNGVPVDDVRLCKLVFDRVGVMFVPGGHCFGLEFKGFVRIGYACETKVLEEGLAQLRLLMKDGFDEV</sequence>
<dbReference type="PANTHER" id="PTHR43510:SF1">
    <property type="entry name" value="AMINOTRANSFERASE FUNCTION, HYPOTHETICAL (EUROFUNG)"/>
    <property type="match status" value="1"/>
</dbReference>
<keyword evidence="2" id="KW-0663">Pyridoxal phosphate</keyword>
<dbReference type="PROSITE" id="PS00105">
    <property type="entry name" value="AA_TRANSFER_CLASS_1"/>
    <property type="match status" value="1"/>
</dbReference>
<accession>A0A178FAT0</accession>
<keyword evidence="3" id="KW-0732">Signal</keyword>
<dbReference type="Pfam" id="PF00155">
    <property type="entry name" value="Aminotran_1_2"/>
    <property type="match status" value="1"/>
</dbReference>
<evidence type="ECO:0000259" key="4">
    <source>
        <dbReference type="Pfam" id="PF00155"/>
    </source>
</evidence>
<proteinExistence type="inferred from homology"/>
<dbReference type="InterPro" id="IPR015422">
    <property type="entry name" value="PyrdxlP-dep_Trfase_small"/>
</dbReference>
<dbReference type="AlphaFoldDB" id="A0A178FAT0"/>
<dbReference type="InterPro" id="IPR015421">
    <property type="entry name" value="PyrdxlP-dep_Trfase_major"/>
</dbReference>
<dbReference type="Gene3D" id="3.90.1150.10">
    <property type="entry name" value="Aspartate Aminotransferase, domain 1"/>
    <property type="match status" value="1"/>
</dbReference>
<keyword evidence="5" id="KW-0032">Aminotransferase</keyword>
<feature type="signal peptide" evidence="3">
    <location>
        <begin position="1"/>
        <end position="29"/>
    </location>
</feature>
<dbReference type="Proteomes" id="UP000243015">
    <property type="component" value="Unassembled WGS sequence"/>
</dbReference>
<dbReference type="GO" id="GO:0030170">
    <property type="term" value="F:pyridoxal phosphate binding"/>
    <property type="evidence" value="ECO:0007669"/>
    <property type="project" value="InterPro"/>
</dbReference>
<name>A0A178FAT0_TRIRU</name>
<comment type="similarity">
    <text evidence="1">Belongs to the class-I pyridoxal-phosphate-dependent aminotransferase family.</text>
</comment>
<dbReference type="PANTHER" id="PTHR43510">
    <property type="entry name" value="AMINOTRANSFERASE FUNCTION, HYPOTHETICAL (EUROFUNG)"/>
    <property type="match status" value="1"/>
</dbReference>
<evidence type="ECO:0000313" key="6">
    <source>
        <dbReference type="Proteomes" id="UP000243015"/>
    </source>
</evidence>
<evidence type="ECO:0000256" key="2">
    <source>
        <dbReference type="ARBA" id="ARBA00022898"/>
    </source>
</evidence>
<comment type="caution">
    <text evidence="5">The sequence shown here is derived from an EMBL/GenBank/DDBJ whole genome shotgun (WGS) entry which is preliminary data.</text>
</comment>
<dbReference type="VEuPathDB" id="FungiDB:TERG_08607"/>
<dbReference type="InterPro" id="IPR015424">
    <property type="entry name" value="PyrdxlP-dep_Trfase"/>
</dbReference>
<dbReference type="GO" id="GO:0008483">
    <property type="term" value="F:transaminase activity"/>
    <property type="evidence" value="ECO:0007669"/>
    <property type="project" value="UniProtKB-KW"/>
</dbReference>
<feature type="domain" description="Aminotransferase class I/classII large" evidence="4">
    <location>
        <begin position="105"/>
        <end position="431"/>
    </location>
</feature>
<organism evidence="5 6">
    <name type="scientific">Trichophyton rubrum</name>
    <name type="common">Athlete's foot fungus</name>
    <name type="synonym">Epidermophyton rubrum</name>
    <dbReference type="NCBI Taxonomy" id="5551"/>
    <lineage>
        <taxon>Eukaryota</taxon>
        <taxon>Fungi</taxon>
        <taxon>Dikarya</taxon>
        <taxon>Ascomycota</taxon>
        <taxon>Pezizomycotina</taxon>
        <taxon>Eurotiomycetes</taxon>
        <taxon>Eurotiomycetidae</taxon>
        <taxon>Onygenales</taxon>
        <taxon>Arthrodermataceae</taxon>
        <taxon>Trichophyton</taxon>
    </lineage>
</organism>
<dbReference type="Gene3D" id="3.40.640.10">
    <property type="entry name" value="Type I PLP-dependent aspartate aminotransferase-like (Major domain)"/>
    <property type="match status" value="1"/>
</dbReference>
<dbReference type="InterPro" id="IPR004838">
    <property type="entry name" value="NHTrfase_class1_PyrdxlP-BS"/>
</dbReference>
<evidence type="ECO:0000256" key="1">
    <source>
        <dbReference type="ARBA" id="ARBA00007441"/>
    </source>
</evidence>
<evidence type="ECO:0000256" key="3">
    <source>
        <dbReference type="SAM" id="SignalP"/>
    </source>
</evidence>